<name>C9Y175_CROTZ</name>
<dbReference type="EMBL" id="FN543093">
    <property type="protein sequence ID" value="CBA33981.1"/>
    <property type="molecule type" value="Genomic_DNA"/>
</dbReference>
<organism evidence="2 3">
    <name type="scientific">Cronobacter turicensis (strain DSM 18703 / CCUG 55852 / LMG 23827 / z3032)</name>
    <dbReference type="NCBI Taxonomy" id="693216"/>
    <lineage>
        <taxon>Bacteria</taxon>
        <taxon>Pseudomonadati</taxon>
        <taxon>Pseudomonadota</taxon>
        <taxon>Gammaproteobacteria</taxon>
        <taxon>Enterobacterales</taxon>
        <taxon>Enterobacteriaceae</taxon>
        <taxon>Cronobacter</taxon>
    </lineage>
</organism>
<gene>
    <name evidence="2" type="ordered locus">Ctu_36860</name>
</gene>
<protein>
    <submittedName>
        <fullName evidence="2">Uncharacterized protein</fullName>
    </submittedName>
</protein>
<proteinExistence type="predicted"/>
<sequence>MDSGGVMTPALFAPGMAKTHGITPSEERKVYHRITNMEHKHGVESAR</sequence>
<evidence type="ECO:0000313" key="3">
    <source>
        <dbReference type="Proteomes" id="UP000002069"/>
    </source>
</evidence>
<dbReference type="PATRIC" id="fig|693216.3.peg.3488"/>
<accession>C9Y175</accession>
<feature type="region of interest" description="Disordered" evidence="1">
    <location>
        <begin position="1"/>
        <end position="21"/>
    </location>
</feature>
<reference evidence="3" key="2">
    <citation type="journal article" date="2011" name="J. Bacteriol.">
        <title>Complete genome sequence of Cronobacter turicensis LMG 23827, a food-borne pathogen causing deaths in neonates.</title>
        <authorList>
            <person name="Stephan R."/>
            <person name="Lehner A."/>
            <person name="Tischler P."/>
            <person name="Rattei T."/>
        </authorList>
    </citation>
    <scope>NUCLEOTIDE SEQUENCE [LARGE SCALE GENOMIC DNA]</scope>
    <source>
        <strain evidence="3">DSM 18703 / CCUG 55852 / LMG 23827 / z3032</strain>
    </source>
</reference>
<reference evidence="2 3" key="1">
    <citation type="journal article" date="2010" name="J. Bacteriol.">
        <title>Complete Genome Sequence of Cronobacter turicensis LMG 23827, a foodborne pathogen causing deaths in neonates.</title>
        <authorList>
            <person name="Stephan R."/>
            <person name="Lehner A."/>
            <person name="Tischler P."/>
            <person name="Rattei T."/>
        </authorList>
    </citation>
    <scope>NUCLEOTIDE SEQUENCE [LARGE SCALE GENOMIC DNA]</scope>
    <source>
        <strain evidence="3">DSM 18703 / CCUG 55852 / LMG 23827 / z3032</strain>
    </source>
</reference>
<keyword evidence="3" id="KW-1185">Reference proteome</keyword>
<evidence type="ECO:0000313" key="2">
    <source>
        <dbReference type="EMBL" id="CBA33981.1"/>
    </source>
</evidence>
<dbReference type="Proteomes" id="UP000002069">
    <property type="component" value="Chromosome"/>
</dbReference>
<dbReference type="AlphaFoldDB" id="C9Y175"/>
<dbReference type="HOGENOM" id="CLU_3173183_0_0_6"/>
<dbReference type="KEGG" id="ctu:CTU_36860"/>
<evidence type="ECO:0000256" key="1">
    <source>
        <dbReference type="SAM" id="MobiDB-lite"/>
    </source>
</evidence>